<dbReference type="InterPro" id="IPR018247">
    <property type="entry name" value="EF_Hand_1_Ca_BS"/>
</dbReference>
<organism evidence="2 3">
    <name type="scientific">Cryptosporangium aurantiacum</name>
    <dbReference type="NCBI Taxonomy" id="134849"/>
    <lineage>
        <taxon>Bacteria</taxon>
        <taxon>Bacillati</taxon>
        <taxon>Actinomycetota</taxon>
        <taxon>Actinomycetes</taxon>
        <taxon>Cryptosporangiales</taxon>
        <taxon>Cryptosporangiaceae</taxon>
        <taxon>Cryptosporangium</taxon>
    </lineage>
</organism>
<evidence type="ECO:0000259" key="1">
    <source>
        <dbReference type="PROSITE" id="PS50222"/>
    </source>
</evidence>
<dbReference type="GO" id="GO:0005509">
    <property type="term" value="F:calcium ion binding"/>
    <property type="evidence" value="ECO:0007669"/>
    <property type="project" value="InterPro"/>
</dbReference>
<dbReference type="Gene3D" id="1.10.238.10">
    <property type="entry name" value="EF-hand"/>
    <property type="match status" value="1"/>
</dbReference>
<dbReference type="OrthoDB" id="4563420at2"/>
<dbReference type="AlphaFoldDB" id="A0A1M7JN84"/>
<dbReference type="PROSITE" id="PS50222">
    <property type="entry name" value="EF_HAND_2"/>
    <property type="match status" value="2"/>
</dbReference>
<accession>A0A1M7JN84</accession>
<gene>
    <name evidence="2" type="ORF">SAMN05443668_101858</name>
</gene>
<sequence length="72" mass="7465">MADTSEYATTFGLIDLDNDGLISAAELVQVTGVLGDPITEEAAVAAVTRVDADGDGRISLEEFTAYMGSRPA</sequence>
<dbReference type="Proteomes" id="UP000184440">
    <property type="component" value="Unassembled WGS sequence"/>
</dbReference>
<dbReference type="InterPro" id="IPR002048">
    <property type="entry name" value="EF_hand_dom"/>
</dbReference>
<dbReference type="SMART" id="SM00054">
    <property type="entry name" value="EFh"/>
    <property type="match status" value="2"/>
</dbReference>
<dbReference type="EMBL" id="FRCS01000001">
    <property type="protein sequence ID" value="SHM54482.1"/>
    <property type="molecule type" value="Genomic_DNA"/>
</dbReference>
<feature type="domain" description="EF-hand" evidence="1">
    <location>
        <begin position="2"/>
        <end position="37"/>
    </location>
</feature>
<feature type="domain" description="EF-hand" evidence="1">
    <location>
        <begin position="38"/>
        <end position="72"/>
    </location>
</feature>
<dbReference type="SUPFAM" id="SSF47473">
    <property type="entry name" value="EF-hand"/>
    <property type="match status" value="1"/>
</dbReference>
<dbReference type="Pfam" id="PF13499">
    <property type="entry name" value="EF-hand_7"/>
    <property type="match status" value="1"/>
</dbReference>
<reference evidence="2 3" key="1">
    <citation type="submission" date="2016-11" db="EMBL/GenBank/DDBJ databases">
        <authorList>
            <person name="Jaros S."/>
            <person name="Januszkiewicz K."/>
            <person name="Wedrychowicz H."/>
        </authorList>
    </citation>
    <scope>NUCLEOTIDE SEQUENCE [LARGE SCALE GENOMIC DNA]</scope>
    <source>
        <strain evidence="2 3">DSM 46144</strain>
    </source>
</reference>
<evidence type="ECO:0000313" key="3">
    <source>
        <dbReference type="Proteomes" id="UP000184440"/>
    </source>
</evidence>
<keyword evidence="3" id="KW-1185">Reference proteome</keyword>
<evidence type="ECO:0000313" key="2">
    <source>
        <dbReference type="EMBL" id="SHM54482.1"/>
    </source>
</evidence>
<proteinExistence type="predicted"/>
<dbReference type="InterPro" id="IPR011992">
    <property type="entry name" value="EF-hand-dom_pair"/>
</dbReference>
<protein>
    <submittedName>
        <fullName evidence="2">Calmodulin</fullName>
    </submittedName>
</protein>
<name>A0A1M7JN84_9ACTN</name>
<dbReference type="STRING" id="134849.SAMN05443668_101858"/>
<dbReference type="CDD" id="cd00051">
    <property type="entry name" value="EFh"/>
    <property type="match status" value="1"/>
</dbReference>
<dbReference type="PROSITE" id="PS00018">
    <property type="entry name" value="EF_HAND_1"/>
    <property type="match status" value="2"/>
</dbReference>
<dbReference type="RefSeq" id="WP_073251545.1">
    <property type="nucleotide sequence ID" value="NZ_FRCS01000001.1"/>
</dbReference>